<dbReference type="EC" id="2.7.13.3" evidence="2"/>
<evidence type="ECO:0000259" key="11">
    <source>
        <dbReference type="Pfam" id="PF07730"/>
    </source>
</evidence>
<keyword evidence="3" id="KW-0597">Phosphoprotein</keyword>
<feature type="domain" description="Signal transduction histidine kinase subgroup 3 dimerisation and phosphoacceptor" evidence="11">
    <location>
        <begin position="84"/>
        <end position="147"/>
    </location>
</feature>
<comment type="caution">
    <text evidence="13">The sequence shown here is derived from an EMBL/GenBank/DDBJ whole genome shotgun (WGS) entry which is preliminary data.</text>
</comment>
<keyword evidence="10" id="KW-0472">Membrane</keyword>
<feature type="transmembrane region" description="Helical" evidence="10">
    <location>
        <begin position="41"/>
        <end position="59"/>
    </location>
</feature>
<dbReference type="PANTHER" id="PTHR24421:SF10">
    <property type="entry name" value="NITRATE_NITRITE SENSOR PROTEIN NARQ"/>
    <property type="match status" value="1"/>
</dbReference>
<feature type="transmembrane region" description="Helical" evidence="10">
    <location>
        <begin position="12"/>
        <end position="35"/>
    </location>
</feature>
<accession>A0A1Q8VZT2</accession>
<dbReference type="GO" id="GO:0016020">
    <property type="term" value="C:membrane"/>
    <property type="evidence" value="ECO:0007669"/>
    <property type="project" value="InterPro"/>
</dbReference>
<keyword evidence="10" id="KW-1133">Transmembrane helix</keyword>
<evidence type="ECO:0000256" key="4">
    <source>
        <dbReference type="ARBA" id="ARBA00022679"/>
    </source>
</evidence>
<keyword evidence="7" id="KW-0067">ATP-binding</keyword>
<evidence type="ECO:0000256" key="8">
    <source>
        <dbReference type="ARBA" id="ARBA00023012"/>
    </source>
</evidence>
<sequence length="356" mass="37144">MPAPDVPPRHSPLGRAITGLTVIVLGLGTLVGYSPDPSQRAQMTVLLVMAGLVAASLWLRRRDQRAYERRLAQETAARAVAEDRLVIARELHDAVSGNLGAITVRCAVARRLETTPDGLRTALDDVETASREATDALRRMLAVLRDESRPPTPGVVAAVSTGAPGGAPVPEPVPVNSLAESFRELIGKARRTGVTVDLDADVYTGTDADVAQAAAMADGLPAPTAQAAARVVAEALANTARHAGPTCARVTLRREPERLRIVVVDDGPATGWEPHPGAGQGLRGLHERLTTLGGALTAGPRADAPGFAIEAILPIAADDAARPTGSTRCSRDSAGPERRPANEPADTDPRSDRGNP</sequence>
<keyword evidence="10" id="KW-0812">Transmembrane</keyword>
<dbReference type="Gene3D" id="3.30.565.10">
    <property type="entry name" value="Histidine kinase-like ATPase, C-terminal domain"/>
    <property type="match status" value="1"/>
</dbReference>
<dbReference type="SUPFAM" id="SSF55874">
    <property type="entry name" value="ATPase domain of HSP90 chaperone/DNA topoisomerase II/histidine kinase"/>
    <property type="match status" value="1"/>
</dbReference>
<keyword evidence="5" id="KW-0547">Nucleotide-binding</keyword>
<evidence type="ECO:0000256" key="10">
    <source>
        <dbReference type="SAM" id="Phobius"/>
    </source>
</evidence>
<dbReference type="GO" id="GO:0005524">
    <property type="term" value="F:ATP binding"/>
    <property type="evidence" value="ECO:0007669"/>
    <property type="project" value="UniProtKB-KW"/>
</dbReference>
<dbReference type="InterPro" id="IPR003594">
    <property type="entry name" value="HATPase_dom"/>
</dbReference>
<comment type="catalytic activity">
    <reaction evidence="1">
        <text>ATP + protein L-histidine = ADP + protein N-phospho-L-histidine.</text>
        <dbReference type="EC" id="2.7.13.3"/>
    </reaction>
</comment>
<organism evidence="13 14">
    <name type="scientific">Actinomyces oris</name>
    <dbReference type="NCBI Taxonomy" id="544580"/>
    <lineage>
        <taxon>Bacteria</taxon>
        <taxon>Bacillati</taxon>
        <taxon>Actinomycetota</taxon>
        <taxon>Actinomycetes</taxon>
        <taxon>Actinomycetales</taxon>
        <taxon>Actinomycetaceae</taxon>
        <taxon>Actinomyces</taxon>
    </lineage>
</organism>
<dbReference type="GO" id="GO:0046983">
    <property type="term" value="F:protein dimerization activity"/>
    <property type="evidence" value="ECO:0007669"/>
    <property type="project" value="InterPro"/>
</dbReference>
<evidence type="ECO:0000256" key="6">
    <source>
        <dbReference type="ARBA" id="ARBA00022777"/>
    </source>
</evidence>
<evidence type="ECO:0000256" key="5">
    <source>
        <dbReference type="ARBA" id="ARBA00022741"/>
    </source>
</evidence>
<dbReference type="RefSeq" id="WP_070658402.1">
    <property type="nucleotide sequence ID" value="NZ_MSKM01000016.1"/>
</dbReference>
<evidence type="ECO:0000256" key="1">
    <source>
        <dbReference type="ARBA" id="ARBA00000085"/>
    </source>
</evidence>
<dbReference type="InterPro" id="IPR050482">
    <property type="entry name" value="Sensor_HK_TwoCompSys"/>
</dbReference>
<keyword evidence="6 13" id="KW-0418">Kinase</keyword>
<keyword evidence="8" id="KW-0902">Two-component regulatory system</keyword>
<dbReference type="Pfam" id="PF13581">
    <property type="entry name" value="HATPase_c_2"/>
    <property type="match status" value="1"/>
</dbReference>
<evidence type="ECO:0000256" key="7">
    <source>
        <dbReference type="ARBA" id="ARBA00022840"/>
    </source>
</evidence>
<evidence type="ECO:0000256" key="2">
    <source>
        <dbReference type="ARBA" id="ARBA00012438"/>
    </source>
</evidence>
<gene>
    <name evidence="13" type="ORF">BKH27_05065</name>
</gene>
<dbReference type="EMBL" id="MSKM01000016">
    <property type="protein sequence ID" value="OLO54030.1"/>
    <property type="molecule type" value="Genomic_DNA"/>
</dbReference>
<protein>
    <recommendedName>
        <fullName evidence="2">histidine kinase</fullName>
        <ecNumber evidence="2">2.7.13.3</ecNumber>
    </recommendedName>
</protein>
<evidence type="ECO:0000313" key="14">
    <source>
        <dbReference type="Proteomes" id="UP000185772"/>
    </source>
</evidence>
<evidence type="ECO:0000256" key="9">
    <source>
        <dbReference type="SAM" id="MobiDB-lite"/>
    </source>
</evidence>
<dbReference type="InterPro" id="IPR011712">
    <property type="entry name" value="Sig_transdc_His_kin_sub3_dim/P"/>
</dbReference>
<dbReference type="InterPro" id="IPR036890">
    <property type="entry name" value="HATPase_C_sf"/>
</dbReference>
<keyword evidence="4" id="KW-0808">Transferase</keyword>
<reference evidence="13 14" key="1">
    <citation type="submission" date="2016-12" db="EMBL/GenBank/DDBJ databases">
        <title>Genomic comparison of strains in the 'Actinomyces naeslundii' group.</title>
        <authorList>
            <person name="Mughal S.R."/>
            <person name="Do T."/>
            <person name="Gilbert S.C."/>
            <person name="Witherden E.A."/>
            <person name="Didelot X."/>
            <person name="Beighton D."/>
        </authorList>
    </citation>
    <scope>NUCLEOTIDE SEQUENCE [LARGE SCALE GENOMIC DNA]</scope>
    <source>
        <strain evidence="13 14">MMRCO6-1</strain>
    </source>
</reference>
<proteinExistence type="predicted"/>
<feature type="region of interest" description="Disordered" evidence="9">
    <location>
        <begin position="316"/>
        <end position="356"/>
    </location>
</feature>
<dbReference type="Gene3D" id="1.20.5.1930">
    <property type="match status" value="1"/>
</dbReference>
<evidence type="ECO:0000313" key="13">
    <source>
        <dbReference type="EMBL" id="OLO54030.1"/>
    </source>
</evidence>
<name>A0A1Q8VZT2_9ACTO</name>
<feature type="compositionally biased region" description="Basic and acidic residues" evidence="9">
    <location>
        <begin position="329"/>
        <end position="356"/>
    </location>
</feature>
<dbReference type="AlphaFoldDB" id="A0A1Q8VZT2"/>
<dbReference type="Pfam" id="PF07730">
    <property type="entry name" value="HisKA_3"/>
    <property type="match status" value="1"/>
</dbReference>
<dbReference type="Proteomes" id="UP000185772">
    <property type="component" value="Unassembled WGS sequence"/>
</dbReference>
<dbReference type="CDD" id="cd16917">
    <property type="entry name" value="HATPase_UhpB-NarQ-NarX-like"/>
    <property type="match status" value="1"/>
</dbReference>
<feature type="domain" description="Histidine kinase/HSP90-like ATPase" evidence="12">
    <location>
        <begin position="209"/>
        <end position="275"/>
    </location>
</feature>
<evidence type="ECO:0000256" key="3">
    <source>
        <dbReference type="ARBA" id="ARBA00022553"/>
    </source>
</evidence>
<dbReference type="GO" id="GO:0000155">
    <property type="term" value="F:phosphorelay sensor kinase activity"/>
    <property type="evidence" value="ECO:0007669"/>
    <property type="project" value="InterPro"/>
</dbReference>
<evidence type="ECO:0000259" key="12">
    <source>
        <dbReference type="Pfam" id="PF13581"/>
    </source>
</evidence>
<dbReference type="PANTHER" id="PTHR24421">
    <property type="entry name" value="NITRATE/NITRITE SENSOR PROTEIN NARX-RELATED"/>
    <property type="match status" value="1"/>
</dbReference>